<dbReference type="EMBL" id="VXMH01000109">
    <property type="protein sequence ID" value="MYC97252.1"/>
    <property type="molecule type" value="Genomic_DNA"/>
</dbReference>
<evidence type="ECO:0000313" key="1">
    <source>
        <dbReference type="EMBL" id="MYC97252.1"/>
    </source>
</evidence>
<comment type="caution">
    <text evidence="1">The sequence shown here is derived from an EMBL/GenBank/DDBJ whole genome shotgun (WGS) entry which is preliminary data.</text>
</comment>
<protein>
    <submittedName>
        <fullName evidence="1">Uncharacterized protein</fullName>
    </submittedName>
</protein>
<gene>
    <name evidence="1" type="ORF">F4X14_20030</name>
</gene>
<accession>A0A6B1DCY2</accession>
<proteinExistence type="predicted"/>
<sequence>MPALAVRTGARLASLQEPVNNSCHLYQESLARRSSPQIWDAPVWAFNQENLWAVLLTVYRPDPGRWSNWRDRRTEY</sequence>
<name>A0A6B1DCY2_9CHLR</name>
<dbReference type="AlphaFoldDB" id="A0A6B1DCY2"/>
<reference evidence="1" key="1">
    <citation type="submission" date="2019-09" db="EMBL/GenBank/DDBJ databases">
        <title>Characterisation of the sponge microbiome using genome-centric metagenomics.</title>
        <authorList>
            <person name="Engelberts J.P."/>
            <person name="Robbins S.J."/>
            <person name="De Goeij J.M."/>
            <person name="Aranda M."/>
            <person name="Bell S.C."/>
            <person name="Webster N.S."/>
        </authorList>
    </citation>
    <scope>NUCLEOTIDE SEQUENCE</scope>
    <source>
        <strain evidence="1">SB0661_bin_32</strain>
    </source>
</reference>
<organism evidence="1">
    <name type="scientific">Caldilineaceae bacterium SB0661_bin_32</name>
    <dbReference type="NCBI Taxonomy" id="2605255"/>
    <lineage>
        <taxon>Bacteria</taxon>
        <taxon>Bacillati</taxon>
        <taxon>Chloroflexota</taxon>
        <taxon>Caldilineae</taxon>
        <taxon>Caldilineales</taxon>
        <taxon>Caldilineaceae</taxon>
    </lineage>
</organism>